<dbReference type="Gene3D" id="3.40.50.300">
    <property type="entry name" value="P-loop containing nucleotide triphosphate hydrolases"/>
    <property type="match status" value="2"/>
</dbReference>
<gene>
    <name evidence="12" type="ORF">D7318_08535</name>
    <name evidence="11" type="ORF">D7319_07680</name>
</gene>
<dbReference type="GO" id="GO:0003723">
    <property type="term" value="F:RNA binding"/>
    <property type="evidence" value="ECO:0007669"/>
    <property type="project" value="TreeGrafter"/>
</dbReference>
<evidence type="ECO:0000256" key="2">
    <source>
        <dbReference type="ARBA" id="ARBA00009046"/>
    </source>
</evidence>
<keyword evidence="13" id="KW-1185">Reference proteome</keyword>
<dbReference type="CDD" id="cd09641">
    <property type="entry name" value="Cas3''_I"/>
    <property type="match status" value="1"/>
</dbReference>
<feature type="domain" description="HD Cas3-type" evidence="10">
    <location>
        <begin position="7"/>
        <end position="213"/>
    </location>
</feature>
<dbReference type="SMART" id="SM00487">
    <property type="entry name" value="DEXDc"/>
    <property type="match status" value="1"/>
</dbReference>
<keyword evidence="5" id="KW-0378">Hydrolase</keyword>
<evidence type="ECO:0000256" key="8">
    <source>
        <dbReference type="ARBA" id="ARBA00023118"/>
    </source>
</evidence>
<dbReference type="OrthoDB" id="9810236at2"/>
<dbReference type="PANTHER" id="PTHR47963">
    <property type="entry name" value="DEAD-BOX ATP-DEPENDENT RNA HELICASE 47, MITOCHONDRIAL"/>
    <property type="match status" value="1"/>
</dbReference>
<keyword evidence="11" id="KW-0540">Nuclease</keyword>
<dbReference type="GO" id="GO:0003724">
    <property type="term" value="F:RNA helicase activity"/>
    <property type="evidence" value="ECO:0007669"/>
    <property type="project" value="TreeGrafter"/>
</dbReference>
<evidence type="ECO:0000313" key="12">
    <source>
        <dbReference type="EMBL" id="RKN25263.1"/>
    </source>
</evidence>
<dbReference type="Pfam" id="PF22590">
    <property type="entry name" value="Cas3-like_C_2"/>
    <property type="match status" value="1"/>
</dbReference>
<dbReference type="Proteomes" id="UP000275024">
    <property type="component" value="Unassembled WGS sequence"/>
</dbReference>
<sequence length="949" mass="103440">MWGKEHGLDRPYPVVCHLLDTGAVYRVLWDVVLGDAMRARIAGALGLPVDVARDVTAFWVALHDLGKITPPFQAQVPSAFARLSGESVYRFVPGADRQREFRHEMATHWVLVNLLAEIGYPMDDKRRRQSVAHQVAQLLGGHHGRFGGVLSAKELRHGSQLQPGLGEDGWTEQRRAHLHEVRRVLGADDVPTSGLPAELAVVVAGLVVVADWLASQTPNVKRLMPPANWAAEPHQLDAHFARSSREAQETVRRSRLGRARFTDRRFESIFPYAPNPLQQDIVERLPALVEERGPGLLLVTAPTGDGKTEAALFAASVLGRAADARGLYFALPTMATADGMFPRVRDYAAKALSGERALTLLHSMAWLSPVYVDKAIEHQEVLGPEDELDEISSSHSTVVESDGWLRGAKRPLLASLGAGTIDQALAAMLPLTHNALRLFGLSEKVFILDEAHAYGPWMQQHLVRLLEWLGAMKAPVILLSATLTGRTAGSLVSAYRRGAGFRDRPECEPHYPGWLYADSRTGLVTEPRLTGTLRERTLEVDLRPVAWDVAEGPGSTVADGGRRAALRDVLEPVAVEGGTALVCCTTVGEAQRTYRDLCEAFPELASRAIGIRLLHSRFPAGERQRISEACELAYGKPGKKETADGQDSPSEGVRPPSILVATQVVEQSLDLDFDMVVSDLAPLAQLLQRAGRGCRHTRGKVGRPAWLADERRPRLVVLAPTGVANAEGIPRSMAAVYDPSLLVRTVTLLEGLPGGEIAIPRDVQHLIDDVYADDFVHGLDEAARRELKGMDIERTARELVEANTAKIVGVSAPGDVNGDLSALSRRELGVTEDLLTTRLGADTGRVLCLYEQSTGPFTLDRDGTIPPPSDWKSMPSRDSLRQLMTYVTPVPGSWVRAAGDVLTRPSGWKKQPLLRDLVVLPMQLGTDGVWSGRAGERTIRSSEVGLESI</sequence>
<dbReference type="SUPFAM" id="SSF52540">
    <property type="entry name" value="P-loop containing nucleoside triphosphate hydrolases"/>
    <property type="match status" value="1"/>
</dbReference>
<dbReference type="Proteomes" id="UP000268652">
    <property type="component" value="Unassembled WGS sequence"/>
</dbReference>
<dbReference type="Pfam" id="PF18019">
    <property type="entry name" value="Cas3_HD"/>
    <property type="match status" value="1"/>
</dbReference>
<keyword evidence="8" id="KW-0051">Antiviral defense</keyword>
<comment type="similarity">
    <text evidence="1">In the N-terminal section; belongs to the CRISPR-associated nuclease Cas3-HD family.</text>
</comment>
<evidence type="ECO:0000256" key="7">
    <source>
        <dbReference type="ARBA" id="ARBA00022840"/>
    </source>
</evidence>
<protein>
    <submittedName>
        <fullName evidence="11">CRISPR-associated endonuclease Cas3</fullName>
    </submittedName>
</protein>
<dbReference type="PROSITE" id="PS51643">
    <property type="entry name" value="HD_CAS3"/>
    <property type="match status" value="1"/>
</dbReference>
<proteinExistence type="inferred from homology"/>
<dbReference type="AlphaFoldDB" id="A0A3A9WE11"/>
<evidence type="ECO:0000313" key="11">
    <source>
        <dbReference type="EMBL" id="RKN11000.1"/>
    </source>
</evidence>
<dbReference type="InterPro" id="IPR027417">
    <property type="entry name" value="P-loop_NTPase"/>
</dbReference>
<evidence type="ECO:0000313" key="14">
    <source>
        <dbReference type="Proteomes" id="UP000275024"/>
    </source>
</evidence>
<dbReference type="EMBL" id="RBDX01000004">
    <property type="protein sequence ID" value="RKN11000.1"/>
    <property type="molecule type" value="Genomic_DNA"/>
</dbReference>
<keyword evidence="11" id="KW-0255">Endonuclease</keyword>
<evidence type="ECO:0000256" key="4">
    <source>
        <dbReference type="ARBA" id="ARBA00022741"/>
    </source>
</evidence>
<name>A0A3A9WE11_9ACTN</name>
<dbReference type="GO" id="GO:0046872">
    <property type="term" value="F:metal ion binding"/>
    <property type="evidence" value="ECO:0007669"/>
    <property type="project" value="UniProtKB-KW"/>
</dbReference>
<dbReference type="InterPro" id="IPR014001">
    <property type="entry name" value="Helicase_ATP-bd"/>
</dbReference>
<dbReference type="Gene3D" id="1.10.3210.30">
    <property type="match status" value="1"/>
</dbReference>
<comment type="caution">
    <text evidence="11">The sequence shown here is derived from an EMBL/GenBank/DDBJ whole genome shotgun (WGS) entry which is preliminary data.</text>
</comment>
<dbReference type="GO" id="GO:0051607">
    <property type="term" value="P:defense response to virus"/>
    <property type="evidence" value="ECO:0007669"/>
    <property type="project" value="UniProtKB-KW"/>
</dbReference>
<feature type="region of interest" description="Disordered" evidence="9">
    <location>
        <begin position="636"/>
        <end position="655"/>
    </location>
</feature>
<comment type="similarity">
    <text evidence="2">In the central section; belongs to the CRISPR-associated helicase Cas3 family.</text>
</comment>
<evidence type="ECO:0000313" key="13">
    <source>
        <dbReference type="Proteomes" id="UP000268652"/>
    </source>
</evidence>
<keyword evidence="6" id="KW-0347">Helicase</keyword>
<evidence type="ECO:0000256" key="6">
    <source>
        <dbReference type="ARBA" id="ARBA00022806"/>
    </source>
</evidence>
<accession>A0A3A9WE11</accession>
<reference evidence="13 14" key="1">
    <citation type="submission" date="2018-09" db="EMBL/GenBank/DDBJ databases">
        <title>Streptomyces sp. nov. DS1-2, an endophytic actinomycete isolated from roots of Dendrobium scabrilingue.</title>
        <authorList>
            <person name="Kuncharoen N."/>
            <person name="Kudo T."/>
            <person name="Ohkuma M."/>
            <person name="Yuki M."/>
            <person name="Tanasupawat S."/>
        </authorList>
    </citation>
    <scope>NUCLEOTIDE SEQUENCE [LARGE SCALE GENOMIC DNA]</scope>
    <source>
        <strain evidence="11 14">AZ1-7</strain>
        <strain evidence="12 13">DS1-2</strain>
    </source>
</reference>
<dbReference type="NCBIfam" id="TIGR01596">
    <property type="entry name" value="cas3_HD"/>
    <property type="match status" value="1"/>
</dbReference>
<dbReference type="CDD" id="cd17930">
    <property type="entry name" value="DEXHc_cas3"/>
    <property type="match status" value="1"/>
</dbReference>
<keyword evidence="7" id="KW-0067">ATP-binding</keyword>
<dbReference type="GO" id="GO:0016787">
    <property type="term" value="F:hydrolase activity"/>
    <property type="evidence" value="ECO:0007669"/>
    <property type="project" value="UniProtKB-KW"/>
</dbReference>
<evidence type="ECO:0000256" key="1">
    <source>
        <dbReference type="ARBA" id="ARBA00006847"/>
    </source>
</evidence>
<keyword evidence="3" id="KW-0479">Metal-binding</keyword>
<evidence type="ECO:0000259" key="10">
    <source>
        <dbReference type="PROSITE" id="PS51643"/>
    </source>
</evidence>
<evidence type="ECO:0000256" key="9">
    <source>
        <dbReference type="SAM" id="MobiDB-lite"/>
    </source>
</evidence>
<dbReference type="GO" id="GO:0004519">
    <property type="term" value="F:endonuclease activity"/>
    <property type="evidence" value="ECO:0007669"/>
    <property type="project" value="UniProtKB-KW"/>
</dbReference>
<dbReference type="InterPro" id="IPR038257">
    <property type="entry name" value="CRISPR-assoc_Cas3_HD_sf"/>
</dbReference>
<organism evidence="11 14">
    <name type="scientific">Streptomyces radicis</name>
    <dbReference type="NCBI Taxonomy" id="1750517"/>
    <lineage>
        <taxon>Bacteria</taxon>
        <taxon>Bacillati</taxon>
        <taxon>Actinomycetota</taxon>
        <taxon>Actinomycetes</taxon>
        <taxon>Kitasatosporales</taxon>
        <taxon>Streptomycetaceae</taxon>
        <taxon>Streptomyces</taxon>
    </lineage>
</organism>
<dbReference type="Pfam" id="PF18395">
    <property type="entry name" value="Cas3_C"/>
    <property type="match status" value="1"/>
</dbReference>
<dbReference type="GO" id="GO:0005524">
    <property type="term" value="F:ATP binding"/>
    <property type="evidence" value="ECO:0007669"/>
    <property type="project" value="UniProtKB-KW"/>
</dbReference>
<dbReference type="InterPro" id="IPR050547">
    <property type="entry name" value="DEAD_box_RNA_helicases"/>
</dbReference>
<keyword evidence="4" id="KW-0547">Nucleotide-binding</keyword>
<dbReference type="InterPro" id="IPR041372">
    <property type="entry name" value="Cas3_C"/>
</dbReference>
<dbReference type="InterPro" id="IPR006483">
    <property type="entry name" value="CRISPR-assoc_Cas3_HD"/>
</dbReference>
<dbReference type="PANTHER" id="PTHR47963:SF9">
    <property type="entry name" value="CRISPR-ASSOCIATED ENDONUCLEASE_HELICASE CAS3"/>
    <property type="match status" value="1"/>
</dbReference>
<dbReference type="EMBL" id="RBDY01000004">
    <property type="protein sequence ID" value="RKN25263.1"/>
    <property type="molecule type" value="Genomic_DNA"/>
</dbReference>
<evidence type="ECO:0000256" key="5">
    <source>
        <dbReference type="ARBA" id="ARBA00022801"/>
    </source>
</evidence>
<dbReference type="InterPro" id="IPR054712">
    <property type="entry name" value="Cas3-like_dom"/>
</dbReference>
<evidence type="ECO:0000256" key="3">
    <source>
        <dbReference type="ARBA" id="ARBA00022723"/>
    </source>
</evidence>